<dbReference type="PATRIC" id="fig|742737.3.peg.1112"/>
<proteinExistence type="predicted"/>
<feature type="transmembrane region" description="Helical" evidence="1">
    <location>
        <begin position="40"/>
        <end position="61"/>
    </location>
</feature>
<evidence type="ECO:0000256" key="1">
    <source>
        <dbReference type="SAM" id="Phobius"/>
    </source>
</evidence>
<evidence type="ECO:0000313" key="3">
    <source>
        <dbReference type="Proteomes" id="UP000005384"/>
    </source>
</evidence>
<dbReference type="HOGENOM" id="CLU_873678_0_0_9"/>
<keyword evidence="1" id="KW-0472">Membrane</keyword>
<dbReference type="OrthoDB" id="9996421at2"/>
<evidence type="ECO:0000313" key="2">
    <source>
        <dbReference type="EMBL" id="EHI61042.1"/>
    </source>
</evidence>
<dbReference type="RefSeq" id="WP_006779093.1">
    <property type="nucleotide sequence ID" value="NZ_CP040506.1"/>
</dbReference>
<dbReference type="EMBL" id="ADLN01000009">
    <property type="protein sequence ID" value="EHI61042.1"/>
    <property type="molecule type" value="Genomic_DNA"/>
</dbReference>
<name>G5IBS4_9FIRM</name>
<keyword evidence="3" id="KW-1185">Reference proteome</keyword>
<keyword evidence="1" id="KW-1133">Transmembrane helix</keyword>
<evidence type="ECO:0008006" key="4">
    <source>
        <dbReference type="Google" id="ProtNLM"/>
    </source>
</evidence>
<protein>
    <recommendedName>
        <fullName evidence="4">DUF4179 domain-containing protein</fullName>
    </recommendedName>
</protein>
<accession>G5IBS4</accession>
<gene>
    <name evidence="2" type="ORF">HMPREF9473_01107</name>
</gene>
<keyword evidence="1" id="KW-0812">Transmembrane</keyword>
<organism evidence="2 3">
    <name type="scientific">Hungatella hathewayi WAL-18680</name>
    <dbReference type="NCBI Taxonomy" id="742737"/>
    <lineage>
        <taxon>Bacteria</taxon>
        <taxon>Bacillati</taxon>
        <taxon>Bacillota</taxon>
        <taxon>Clostridia</taxon>
        <taxon>Lachnospirales</taxon>
        <taxon>Lachnospiraceae</taxon>
        <taxon>Hungatella</taxon>
    </lineage>
</organism>
<dbReference type="AlphaFoldDB" id="G5IBS4"/>
<dbReference type="Proteomes" id="UP000005384">
    <property type="component" value="Unassembled WGS sequence"/>
</dbReference>
<sequence>MKSNRELYKETFSKLHASGQPVEQLVLERKRYGVRKMRKSAVVCLAALGIVLAAATMTFAMTGAGPVEFFKSFFQNADSQVSETVKGSYVAVEDQSVVYGNVRIAFEEYSYTEDTLLAKFRVTPMEELQGGELEAFVRRLRFMADAAGSSFVDMESVEADSVVIAVRMGLDWADGEEDFAVNIMVMERMDGQQNLVVTFSVEKPSSMPRLVLDTPEIPNCKKVVISSINVKLYFDSTVSELENSPVRTLSLRKKDGELLTLFDKGDGELDEIVEEISFGWTEGEDGTMTIGFSRVLDLEDVKAVVINGEEYEVPLTGL</sequence>
<comment type="caution">
    <text evidence="2">The sequence shown here is derived from an EMBL/GenBank/DDBJ whole genome shotgun (WGS) entry which is preliminary data.</text>
</comment>
<reference evidence="2 3" key="1">
    <citation type="submission" date="2011-08" db="EMBL/GenBank/DDBJ databases">
        <title>The Genome Sequence of Clostridium hathewayi WAL-18680.</title>
        <authorList>
            <consortium name="The Broad Institute Genome Sequencing Platform"/>
            <person name="Earl A."/>
            <person name="Ward D."/>
            <person name="Feldgarden M."/>
            <person name="Gevers D."/>
            <person name="Finegold S.M."/>
            <person name="Summanen P.H."/>
            <person name="Molitoris D.R."/>
            <person name="Song M."/>
            <person name="Daigneault M."/>
            <person name="Allen-Vercoe E."/>
            <person name="Young S.K."/>
            <person name="Zeng Q."/>
            <person name="Gargeya S."/>
            <person name="Fitzgerald M."/>
            <person name="Haas B."/>
            <person name="Abouelleil A."/>
            <person name="Alvarado L."/>
            <person name="Arachchi H.M."/>
            <person name="Berlin A."/>
            <person name="Brown A."/>
            <person name="Chapman S.B."/>
            <person name="Chen Z."/>
            <person name="Dunbar C."/>
            <person name="Freedman E."/>
            <person name="Gearin G."/>
            <person name="Gellesch M."/>
            <person name="Goldberg J."/>
            <person name="Griggs A."/>
            <person name="Gujja S."/>
            <person name="Heiman D."/>
            <person name="Howarth C."/>
            <person name="Larson L."/>
            <person name="Lui A."/>
            <person name="MacDonald P.J.P."/>
            <person name="Montmayeur A."/>
            <person name="Murphy C."/>
            <person name="Neiman D."/>
            <person name="Pearson M."/>
            <person name="Priest M."/>
            <person name="Roberts A."/>
            <person name="Saif S."/>
            <person name="Shea T."/>
            <person name="Shenoy N."/>
            <person name="Sisk P."/>
            <person name="Stolte C."/>
            <person name="Sykes S."/>
            <person name="Wortman J."/>
            <person name="Nusbaum C."/>
            <person name="Birren B."/>
        </authorList>
    </citation>
    <scope>NUCLEOTIDE SEQUENCE [LARGE SCALE GENOMIC DNA]</scope>
    <source>
        <strain evidence="2 3">WAL-18680</strain>
    </source>
</reference>